<dbReference type="GO" id="GO:0005737">
    <property type="term" value="C:cytoplasm"/>
    <property type="evidence" value="ECO:0007669"/>
    <property type="project" value="TreeGrafter"/>
</dbReference>
<feature type="domain" description="F-box" evidence="1">
    <location>
        <begin position="223"/>
        <end position="263"/>
    </location>
</feature>
<dbReference type="InterPro" id="IPR036047">
    <property type="entry name" value="F-box-like_dom_sf"/>
</dbReference>
<proteinExistence type="predicted"/>
<dbReference type="InterPro" id="IPR050648">
    <property type="entry name" value="F-box_LRR-repeat"/>
</dbReference>
<comment type="caution">
    <text evidence="2">The sequence shown here is derived from an EMBL/GenBank/DDBJ whole genome shotgun (WGS) entry which is preliminary data.</text>
</comment>
<name>A0A5A7V0F1_CUCMM</name>
<dbReference type="Gene3D" id="1.20.1280.50">
    <property type="match status" value="1"/>
</dbReference>
<organism evidence="2 3">
    <name type="scientific">Cucumis melo var. makuwa</name>
    <name type="common">Oriental melon</name>
    <dbReference type="NCBI Taxonomy" id="1194695"/>
    <lineage>
        <taxon>Eukaryota</taxon>
        <taxon>Viridiplantae</taxon>
        <taxon>Streptophyta</taxon>
        <taxon>Embryophyta</taxon>
        <taxon>Tracheophyta</taxon>
        <taxon>Spermatophyta</taxon>
        <taxon>Magnoliopsida</taxon>
        <taxon>eudicotyledons</taxon>
        <taxon>Gunneridae</taxon>
        <taxon>Pentapetalae</taxon>
        <taxon>rosids</taxon>
        <taxon>fabids</taxon>
        <taxon>Cucurbitales</taxon>
        <taxon>Cucurbitaceae</taxon>
        <taxon>Benincaseae</taxon>
        <taxon>Cucumis</taxon>
    </lineage>
</organism>
<reference evidence="2 3" key="1">
    <citation type="submission" date="2019-08" db="EMBL/GenBank/DDBJ databases">
        <title>Draft genome sequences of two oriental melons (Cucumis melo L. var makuwa).</title>
        <authorList>
            <person name="Kwon S.-Y."/>
        </authorList>
    </citation>
    <scope>NUCLEOTIDE SEQUENCE [LARGE SCALE GENOMIC DNA]</scope>
    <source>
        <strain evidence="3">cv. SW 3</strain>
        <tissue evidence="2">Leaf</tissue>
    </source>
</reference>
<protein>
    <submittedName>
        <fullName evidence="2">F-box protein SKIP14-like</fullName>
    </submittedName>
</protein>
<gene>
    <name evidence="2" type="ORF">E6C27_scaffold501G001640</name>
</gene>
<dbReference type="Pfam" id="PF12937">
    <property type="entry name" value="F-box-like"/>
    <property type="match status" value="1"/>
</dbReference>
<dbReference type="InterPro" id="IPR001810">
    <property type="entry name" value="F-box_dom"/>
</dbReference>
<dbReference type="PANTHER" id="PTHR13382:SF22">
    <property type="entry name" value="F-BOX PROTEIN SKIP14"/>
    <property type="match status" value="1"/>
</dbReference>
<dbReference type="PANTHER" id="PTHR13382">
    <property type="entry name" value="MITOCHONDRIAL ATP SYNTHASE COUPLING FACTOR B"/>
    <property type="match status" value="1"/>
</dbReference>
<dbReference type="SUPFAM" id="SSF81383">
    <property type="entry name" value="F-box domain"/>
    <property type="match status" value="1"/>
</dbReference>
<dbReference type="EMBL" id="SSTE01005103">
    <property type="protein sequence ID" value="KAA0061028.1"/>
    <property type="molecule type" value="Genomic_DNA"/>
</dbReference>
<evidence type="ECO:0000313" key="2">
    <source>
        <dbReference type="EMBL" id="KAA0061028.1"/>
    </source>
</evidence>
<dbReference type="AlphaFoldDB" id="A0A5A7V0F1"/>
<dbReference type="OrthoDB" id="10044893at2759"/>
<dbReference type="InterPro" id="IPR032675">
    <property type="entry name" value="LRR_dom_sf"/>
</dbReference>
<dbReference type="PROSITE" id="PS50181">
    <property type="entry name" value="FBOX"/>
    <property type="match status" value="1"/>
</dbReference>
<dbReference type="Gene3D" id="3.80.10.10">
    <property type="entry name" value="Ribonuclease Inhibitor"/>
    <property type="match status" value="1"/>
</dbReference>
<sequence>MTLNFSCRPLIPLHLSEDNLVSPMRIANGYIVEGIPENNAEGCGKPWHRGREVDGCFDHGKDSCSDSSQDPVCKDILHILPADPFGMDISTTFTAITGWLEDMEVDYDECFSSSGGAGAGAGSGGKDIEIFACLNFIWNSALKFQTFPETKSTVQKPYPIYSCDRCLDGKVTGDVPCCCDFGSICSMDEAFFANDDPPSRCGQLDIECQEQNCTYTEIDGGAPHAALSFALSYLGVQDLLSVGRVCRSLHSVVQDDPLLWRNIHIDQPLNEKITDNILLQLTNRARGNLQCLSLVECPRITDEGLKRVLESNPRLTKLSVPGCTRLSIEGVVSSLRAFKLKSSQGVKHLRIGGLYGVTQEHFEELNFLLGIDCSLTQKNSYKQHFYFRGNFYVSCDDKRAMDIEKCPRCQNPRIIYDCPVDGCQGKEHATQACRACTLCIPRCIQCGRCINESSEYVETFSLELLCSDCWKPSLTCQEKRDGREQENGSMYGSCHVNPPIVEVEDLERISSKCKIVRISDVLFILTSWSRKQDDPDIFMNKATVGL</sequence>
<dbReference type="Proteomes" id="UP000321393">
    <property type="component" value="Unassembled WGS sequence"/>
</dbReference>
<accession>A0A5A7V0F1</accession>
<dbReference type="SUPFAM" id="SSF52047">
    <property type="entry name" value="RNI-like"/>
    <property type="match status" value="1"/>
</dbReference>
<dbReference type="STRING" id="1194695.A0A5A7V0F1"/>
<evidence type="ECO:0000259" key="1">
    <source>
        <dbReference type="PROSITE" id="PS50181"/>
    </source>
</evidence>
<evidence type="ECO:0000313" key="3">
    <source>
        <dbReference type="Proteomes" id="UP000321393"/>
    </source>
</evidence>